<reference evidence="1 2" key="1">
    <citation type="submission" date="2019-05" db="EMBL/GenBank/DDBJ databases">
        <title>Another draft genome of Portunus trituberculatus and its Hox gene families provides insights of decapod evolution.</title>
        <authorList>
            <person name="Jeong J.-H."/>
            <person name="Song I."/>
            <person name="Kim S."/>
            <person name="Choi T."/>
            <person name="Kim D."/>
            <person name="Ryu S."/>
            <person name="Kim W."/>
        </authorList>
    </citation>
    <scope>NUCLEOTIDE SEQUENCE [LARGE SCALE GENOMIC DNA]</scope>
    <source>
        <tissue evidence="1">Muscle</tissue>
    </source>
</reference>
<sequence length="81" mass="8970">MAQQTVHLRSFLPCTLPEFFFGQKADRRDTVIVSAIGLSRGSYTSIVHPAPPHAVHTLPIPLPHPLLHWSQHSTSALKSHT</sequence>
<name>A0A5B7EF29_PORTR</name>
<accession>A0A5B7EF29</accession>
<keyword evidence="2" id="KW-1185">Reference proteome</keyword>
<protein>
    <submittedName>
        <fullName evidence="1">Uncharacterized protein</fullName>
    </submittedName>
</protein>
<evidence type="ECO:0000313" key="1">
    <source>
        <dbReference type="EMBL" id="MPC31593.1"/>
    </source>
</evidence>
<proteinExistence type="predicted"/>
<dbReference type="Proteomes" id="UP000324222">
    <property type="component" value="Unassembled WGS sequence"/>
</dbReference>
<organism evidence="1 2">
    <name type="scientific">Portunus trituberculatus</name>
    <name type="common">Swimming crab</name>
    <name type="synonym">Neptunus trituberculatus</name>
    <dbReference type="NCBI Taxonomy" id="210409"/>
    <lineage>
        <taxon>Eukaryota</taxon>
        <taxon>Metazoa</taxon>
        <taxon>Ecdysozoa</taxon>
        <taxon>Arthropoda</taxon>
        <taxon>Crustacea</taxon>
        <taxon>Multicrustacea</taxon>
        <taxon>Malacostraca</taxon>
        <taxon>Eumalacostraca</taxon>
        <taxon>Eucarida</taxon>
        <taxon>Decapoda</taxon>
        <taxon>Pleocyemata</taxon>
        <taxon>Brachyura</taxon>
        <taxon>Eubrachyura</taxon>
        <taxon>Portunoidea</taxon>
        <taxon>Portunidae</taxon>
        <taxon>Portuninae</taxon>
        <taxon>Portunus</taxon>
    </lineage>
</organism>
<dbReference type="AlphaFoldDB" id="A0A5B7EF29"/>
<dbReference type="EMBL" id="VSRR010002467">
    <property type="protein sequence ID" value="MPC31593.1"/>
    <property type="molecule type" value="Genomic_DNA"/>
</dbReference>
<comment type="caution">
    <text evidence="1">The sequence shown here is derived from an EMBL/GenBank/DDBJ whole genome shotgun (WGS) entry which is preliminary data.</text>
</comment>
<gene>
    <name evidence="1" type="ORF">E2C01_024888</name>
</gene>
<evidence type="ECO:0000313" key="2">
    <source>
        <dbReference type="Proteomes" id="UP000324222"/>
    </source>
</evidence>